<evidence type="ECO:0000313" key="5">
    <source>
        <dbReference type="EMBL" id="NHZ32686.1"/>
    </source>
</evidence>
<evidence type="ECO:0000259" key="4">
    <source>
        <dbReference type="Pfam" id="PF21934"/>
    </source>
</evidence>
<gene>
    <name evidence="5" type="ORF">F0185_03655</name>
</gene>
<name>A0ABX0LJI0_9BURK</name>
<accession>A0ABX0LJI0</accession>
<dbReference type="InterPro" id="IPR008984">
    <property type="entry name" value="SMAD_FHA_dom_sf"/>
</dbReference>
<feature type="transmembrane region" description="Helical" evidence="2">
    <location>
        <begin position="162"/>
        <end position="181"/>
    </location>
</feature>
<feature type="region of interest" description="Disordered" evidence="1">
    <location>
        <begin position="186"/>
        <end position="214"/>
    </location>
</feature>
<feature type="domain" description="YscD-like Bon-like" evidence="4">
    <location>
        <begin position="223"/>
        <end position="283"/>
    </location>
</feature>
<evidence type="ECO:0000256" key="1">
    <source>
        <dbReference type="SAM" id="MobiDB-lite"/>
    </source>
</evidence>
<evidence type="ECO:0000259" key="3">
    <source>
        <dbReference type="Pfam" id="PF16697"/>
    </source>
</evidence>
<dbReference type="Pfam" id="PF16697">
    <property type="entry name" value="Yop-YscD_cpl"/>
    <property type="match status" value="1"/>
</dbReference>
<evidence type="ECO:0000313" key="6">
    <source>
        <dbReference type="Proteomes" id="UP000785613"/>
    </source>
</evidence>
<dbReference type="Pfam" id="PF21934">
    <property type="entry name" value="Yop-YscD_ppl_3rd"/>
    <property type="match status" value="1"/>
</dbReference>
<evidence type="ECO:0008006" key="7">
    <source>
        <dbReference type="Google" id="ProtNLM"/>
    </source>
</evidence>
<dbReference type="EMBL" id="VUYU01000002">
    <property type="protein sequence ID" value="NHZ32686.1"/>
    <property type="molecule type" value="Genomic_DNA"/>
</dbReference>
<keyword evidence="2" id="KW-0812">Transmembrane</keyword>
<dbReference type="SUPFAM" id="SSF49879">
    <property type="entry name" value="SMAD/FHA domain"/>
    <property type="match status" value="1"/>
</dbReference>
<reference evidence="5 6" key="1">
    <citation type="submission" date="2019-09" db="EMBL/GenBank/DDBJ databases">
        <title>Taxonomy of Antarctic Massilia spp.: description of Massilia rubra sp. nov., Massilia aquatica sp. nov., Massilia mucilaginosa sp. nov., Massilia frigida sp. nov. isolated from streams, lakes and regoliths.</title>
        <authorList>
            <person name="Holochova P."/>
            <person name="Sedlacek I."/>
            <person name="Kralova S."/>
            <person name="Maslanova I."/>
            <person name="Busse H.-J."/>
            <person name="Stankova E."/>
            <person name="Vrbovska V."/>
            <person name="Kovarovic V."/>
            <person name="Bartak M."/>
            <person name="Svec P."/>
            <person name="Pantucek R."/>
        </authorList>
    </citation>
    <scope>NUCLEOTIDE SEQUENCE [LARGE SCALE GENOMIC DNA]</scope>
    <source>
        <strain evidence="5 6">CCM 8692</strain>
    </source>
</reference>
<feature type="compositionally biased region" description="Pro residues" evidence="1">
    <location>
        <begin position="123"/>
        <end position="132"/>
    </location>
</feature>
<keyword evidence="2" id="KW-1133">Transmembrane helix</keyword>
<proteinExistence type="predicted"/>
<dbReference type="InterPro" id="IPR032030">
    <property type="entry name" value="YscD_cytoplasmic_dom"/>
</dbReference>
<feature type="domain" description="YscD cytoplasmic" evidence="3">
    <location>
        <begin position="28"/>
        <end position="116"/>
    </location>
</feature>
<sequence length="345" mass="36826">MRGRNQSAAAGTHRYRTSHRDHTMLELRILNGLHRGATLPLDGQCVTLGAGDAADIVMADHGIESEHALLSPDGDAWLLTACGGAIYGAGRGEAQQLVELRAGDCARVGDIWLAIAWPDAPWEAPPPLPAPEPEFDGREADDEPAATPPLPSRSRSRWRRRGIGALLAMLAAMLAATAYALTTRPPPPSAVASSPLNMPAAPAPPPAPAQAGLLGAPPAAPDLAALFRKRLADAELLNRFDLALGERSWTMQAHLDDEESARVERILGSFIKEHNITFPIHAKAVTAEAMLPFRIGQVISGANASVVTQDGARLYVGDDYKGVRLVAIQPSRATFFGKRKIEVIW</sequence>
<evidence type="ECO:0000256" key="2">
    <source>
        <dbReference type="SAM" id="Phobius"/>
    </source>
</evidence>
<protein>
    <recommendedName>
        <fullName evidence="7">YscD cytoplasmic domain-containing protein</fullName>
    </recommendedName>
</protein>
<keyword evidence="2" id="KW-0472">Membrane</keyword>
<feature type="region of interest" description="Disordered" evidence="1">
    <location>
        <begin position="122"/>
        <end position="157"/>
    </location>
</feature>
<comment type="caution">
    <text evidence="5">The sequence shown here is derived from an EMBL/GenBank/DDBJ whole genome shotgun (WGS) entry which is preliminary data.</text>
</comment>
<dbReference type="InterPro" id="IPR053946">
    <property type="entry name" value="YscD_ppl_3rd"/>
</dbReference>
<organism evidence="5 6">
    <name type="scientific">Massilia rubra</name>
    <dbReference type="NCBI Taxonomy" id="2607910"/>
    <lineage>
        <taxon>Bacteria</taxon>
        <taxon>Pseudomonadati</taxon>
        <taxon>Pseudomonadota</taxon>
        <taxon>Betaproteobacteria</taxon>
        <taxon>Burkholderiales</taxon>
        <taxon>Oxalobacteraceae</taxon>
        <taxon>Telluria group</taxon>
        <taxon>Massilia</taxon>
    </lineage>
</organism>
<dbReference type="Gene3D" id="2.60.200.20">
    <property type="match status" value="1"/>
</dbReference>
<dbReference type="Proteomes" id="UP000785613">
    <property type="component" value="Unassembled WGS sequence"/>
</dbReference>
<keyword evidence="6" id="KW-1185">Reference proteome</keyword>